<dbReference type="AlphaFoldDB" id="Q971Q3"/>
<dbReference type="Proteomes" id="UP000001015">
    <property type="component" value="Chromosome"/>
</dbReference>
<dbReference type="SUPFAM" id="SSF52540">
    <property type="entry name" value="P-loop containing nucleoside triphosphate hydrolases"/>
    <property type="match status" value="1"/>
</dbReference>
<dbReference type="PATRIC" id="fig|273063.9.peg.1495"/>
<evidence type="ECO:0000313" key="2">
    <source>
        <dbReference type="EMBL" id="BAB66367.1"/>
    </source>
</evidence>
<dbReference type="Pfam" id="PF12846">
    <property type="entry name" value="AAA_10"/>
    <property type="match status" value="1"/>
</dbReference>
<dbReference type="PANTHER" id="PTHR30121:SF6">
    <property type="entry name" value="SLR6007 PROTEIN"/>
    <property type="match status" value="1"/>
</dbReference>
<feature type="domain" description="Helicase HerA central" evidence="1">
    <location>
        <begin position="287"/>
        <end position="412"/>
    </location>
</feature>
<dbReference type="STRING" id="273063.STK_13120"/>
<dbReference type="Pfam" id="PF01935">
    <property type="entry name" value="DUF87"/>
    <property type="match status" value="1"/>
</dbReference>
<dbReference type="Gene3D" id="1.10.8.730">
    <property type="match status" value="1"/>
</dbReference>
<name>Q971Q3_SULTO</name>
<accession>Q971Q3</accession>
<dbReference type="InterPro" id="IPR002789">
    <property type="entry name" value="HerA_central"/>
</dbReference>
<gene>
    <name evidence="2" type="primary">ST1312</name>
    <name evidence="2" type="ordered locus">STK_13120</name>
</gene>
<dbReference type="EMBL" id="BA000023">
    <property type="protein sequence ID" value="BAB66367.1"/>
    <property type="molecule type" value="Genomic_DNA"/>
</dbReference>
<protein>
    <recommendedName>
        <fullName evidence="1">Helicase HerA central domain-containing protein</fullName>
    </recommendedName>
</protein>
<dbReference type="Gene3D" id="3.40.50.300">
    <property type="entry name" value="P-loop containing nucleotide triphosphate hydrolases"/>
    <property type="match status" value="1"/>
</dbReference>
<reference evidence="3" key="1">
    <citation type="journal article" date="2001" name="DNA Res.">
        <title>Complete genome sequence of an aerobic thermoacidophilic Crenarchaeon, Sulfolobus tokodaii strain7.</title>
        <authorList>
            <person name="Kawarabayasi Y."/>
            <person name="Hino Y."/>
            <person name="Horikawa H."/>
            <person name="Jin-no K."/>
            <person name="Takahashi M."/>
            <person name="Sekine M."/>
            <person name="Baba S."/>
            <person name="Ankai A."/>
            <person name="Kosugi H."/>
            <person name="Hosoyama A."/>
            <person name="Fukui S."/>
            <person name="Nagai Y."/>
            <person name="Nishijima K."/>
            <person name="Otsuka R."/>
            <person name="Nakazawa H."/>
            <person name="Takamiya M."/>
            <person name="Kato Y."/>
            <person name="Yoshizawa T."/>
            <person name="Tanaka T."/>
            <person name="Kudoh Y."/>
            <person name="Yamazaki J."/>
            <person name="Kushida N."/>
            <person name="Oguchi A."/>
            <person name="Aoki K."/>
            <person name="Masuda S."/>
            <person name="Yanagii M."/>
            <person name="Nishimura M."/>
            <person name="Yamagishi A."/>
            <person name="Oshima T."/>
            <person name="Kikuchi H."/>
        </authorList>
    </citation>
    <scope>NUCLEOTIDE SEQUENCE [LARGE SCALE GENOMIC DNA]</scope>
    <source>
        <strain evidence="3">DSM 16993 / JCM 10545 / NBRC 100140 / 7</strain>
    </source>
</reference>
<organism evidence="2 3">
    <name type="scientific">Sulfurisphaera tokodaii (strain DSM 16993 / JCM 10545 / NBRC 100140 / 7)</name>
    <name type="common">Sulfolobus tokodaii</name>
    <dbReference type="NCBI Taxonomy" id="273063"/>
    <lineage>
        <taxon>Archaea</taxon>
        <taxon>Thermoproteota</taxon>
        <taxon>Thermoprotei</taxon>
        <taxon>Sulfolobales</taxon>
        <taxon>Sulfolobaceae</taxon>
        <taxon>Sulfurisphaera</taxon>
    </lineage>
</organism>
<dbReference type="InterPro" id="IPR027417">
    <property type="entry name" value="P-loop_NTPase"/>
</dbReference>
<dbReference type="KEGG" id="sto:STK_13120"/>
<dbReference type="PANTHER" id="PTHR30121">
    <property type="entry name" value="UNCHARACTERIZED PROTEIN YJGR-RELATED"/>
    <property type="match status" value="1"/>
</dbReference>
<keyword evidence="3" id="KW-1185">Reference proteome</keyword>
<dbReference type="InterPro" id="IPR051162">
    <property type="entry name" value="T4SS_component"/>
</dbReference>
<proteinExistence type="predicted"/>
<evidence type="ECO:0000313" key="3">
    <source>
        <dbReference type="Proteomes" id="UP000001015"/>
    </source>
</evidence>
<evidence type="ECO:0000259" key="1">
    <source>
        <dbReference type="Pfam" id="PF01935"/>
    </source>
</evidence>
<dbReference type="eggNOG" id="arCOG00280">
    <property type="taxonomic scope" value="Archaea"/>
</dbReference>
<sequence length="619" mass="70802">MMKGQTQAKTKKKVEEKVYELEPGPFELLDDNERDRLEGEFQGLLNLVDRGTIVVVSKQGEYEYENEKYPIIYNKFLLITATELQYNQTKLERPRIVKTHPDYVELENGLLAQSAVFYRFPDIVPEGFLAEYFGLGDVVFKWEALDPVSAASAIDRTRKRLESSSSNDSFTIRKLQKVTQLQGIIGGQAKLLRFWVYITYYGETKGELKNKFNQIRAIAKSRLFDIDIPKFYQGALYNFRTDVDFFVPFYNSVRPHYVDTITASWQFYPLISEDLIDEGGIFLGFSDSGSPVVFNPYRRANYNMIILGETGSGKSMTAKIFLKRMKKQFNIKIWGIDPENEYVKVSTALGVKGVVVKKNMTLGLDPFKLSRIETEEGRLIDVEDIAELLADFYLPNDIALRNRLRALVDDYKDSESVFEFVERVRKEDPEVGKYLDAINSPPDSYIFDGDVSISDNIVFGLKEISGTGASRLKALITTLLTIIYQKLMFSNKEKGYLFIDEAWLFVNYPVTMSLLENISRRARKYNKGLLFVTQKPADVAGNEAGRTILEQSATVLLLRQKKAGIEVLQKVYGIRQQEAEALLNVDPGHGILRTGNYLLRLYIQPSSEEFEAFRTTGEW</sequence>